<sequence>MKPQLLLALALPLLNGCAATARSLSSSKVFAPSCPTAATPTYKDPDLTISSVSLTSAGVSDDQTPRCSQKESVYSNAVWIPVLGPLFDLSTNTSPDRKGTWYLVSVAFPLIGPALQLSYGAKQCIAECLPTPVTRVPNVADYFDRALNVSDANCRTFLTRFYANVNGANESKDSLNSLSTITATGAAFANPLAGAIISGTKTVLEDGIGSFSNNYLQGKLMPDLITTIQKYRQTARKELDTPLYAPDSVEDVVRSVNNYDSLCAIDTAVQIMVESVNNQNSGNDKTNNQDQNIQLKHLGLGE</sequence>
<name>A0A177PCL3_9GAMM</name>
<keyword evidence="2" id="KW-0732">Signal</keyword>
<comment type="caution">
    <text evidence="3">The sequence shown here is derived from an EMBL/GenBank/DDBJ whole genome shotgun (WGS) entry which is preliminary data.</text>
</comment>
<organism evidence="3 4">
    <name type="scientific">Methylomonas koyamae</name>
    <dbReference type="NCBI Taxonomy" id="702114"/>
    <lineage>
        <taxon>Bacteria</taxon>
        <taxon>Pseudomonadati</taxon>
        <taxon>Pseudomonadota</taxon>
        <taxon>Gammaproteobacteria</taxon>
        <taxon>Methylococcales</taxon>
        <taxon>Methylococcaceae</taxon>
        <taxon>Methylomonas</taxon>
    </lineage>
</organism>
<dbReference type="AlphaFoldDB" id="A0A177PCL3"/>
<reference evidence="4" key="1">
    <citation type="submission" date="2016-03" db="EMBL/GenBank/DDBJ databases">
        <authorList>
            <person name="Heylen K."/>
            <person name="De Vos P."/>
            <person name="Vekeman B."/>
        </authorList>
    </citation>
    <scope>NUCLEOTIDE SEQUENCE [LARGE SCALE GENOMIC DNA]</scope>
    <source>
        <strain evidence="4">R-45383</strain>
    </source>
</reference>
<dbReference type="EMBL" id="LUUK01000019">
    <property type="protein sequence ID" value="OAI27574.1"/>
    <property type="molecule type" value="Genomic_DNA"/>
</dbReference>
<keyword evidence="4" id="KW-1185">Reference proteome</keyword>
<gene>
    <name evidence="3" type="ORF">A1355_18155</name>
</gene>
<feature type="chain" id="PRO_5008070203" evidence="2">
    <location>
        <begin position="22"/>
        <end position="302"/>
    </location>
</feature>
<protein>
    <submittedName>
        <fullName evidence="3">Uncharacterized protein</fullName>
    </submittedName>
</protein>
<dbReference type="RefSeq" id="WP_064024417.1">
    <property type="nucleotide sequence ID" value="NZ_LUUK01000019.1"/>
</dbReference>
<evidence type="ECO:0000313" key="4">
    <source>
        <dbReference type="Proteomes" id="UP000077628"/>
    </source>
</evidence>
<feature type="signal peptide" evidence="2">
    <location>
        <begin position="1"/>
        <end position="21"/>
    </location>
</feature>
<evidence type="ECO:0000313" key="3">
    <source>
        <dbReference type="EMBL" id="OAI27574.1"/>
    </source>
</evidence>
<feature type="compositionally biased region" description="Polar residues" evidence="1">
    <location>
        <begin position="279"/>
        <end position="294"/>
    </location>
</feature>
<feature type="region of interest" description="Disordered" evidence="1">
    <location>
        <begin position="279"/>
        <end position="302"/>
    </location>
</feature>
<evidence type="ECO:0000256" key="2">
    <source>
        <dbReference type="SAM" id="SignalP"/>
    </source>
</evidence>
<dbReference type="STRING" id="702114.A1355_18155"/>
<evidence type="ECO:0000256" key="1">
    <source>
        <dbReference type="SAM" id="MobiDB-lite"/>
    </source>
</evidence>
<proteinExistence type="predicted"/>
<accession>A0A177PCL3</accession>
<dbReference type="Proteomes" id="UP000077628">
    <property type="component" value="Unassembled WGS sequence"/>
</dbReference>